<keyword evidence="1" id="KW-0472">Membrane</keyword>
<evidence type="ECO:0000256" key="1">
    <source>
        <dbReference type="SAM" id="Phobius"/>
    </source>
</evidence>
<dbReference type="AlphaFoldDB" id="A0A919UD33"/>
<dbReference type="Proteomes" id="UP000660611">
    <property type="component" value="Unassembled WGS sequence"/>
</dbReference>
<dbReference type="InterPro" id="IPR048567">
    <property type="entry name" value="CyanoTRADDas_TM"/>
</dbReference>
<keyword evidence="1" id="KW-0812">Transmembrane</keyword>
<feature type="transmembrane region" description="Helical" evidence="1">
    <location>
        <begin position="141"/>
        <end position="168"/>
    </location>
</feature>
<gene>
    <name evidence="3" type="ORF">Dsi01nite_090680</name>
</gene>
<reference evidence="3" key="1">
    <citation type="submission" date="2021-01" db="EMBL/GenBank/DDBJ databases">
        <title>Whole genome shotgun sequence of Dactylosporangium siamense NBRC 106093.</title>
        <authorList>
            <person name="Komaki H."/>
            <person name="Tamura T."/>
        </authorList>
    </citation>
    <scope>NUCLEOTIDE SEQUENCE</scope>
    <source>
        <strain evidence="3">NBRC 106093</strain>
    </source>
</reference>
<dbReference type="Pfam" id="PF20712">
    <property type="entry name" value="CyanoTRADDas_TM"/>
    <property type="match status" value="1"/>
</dbReference>
<evidence type="ECO:0000313" key="4">
    <source>
        <dbReference type="Proteomes" id="UP000660611"/>
    </source>
</evidence>
<evidence type="ECO:0000313" key="3">
    <source>
        <dbReference type="EMBL" id="GIG51027.1"/>
    </source>
</evidence>
<evidence type="ECO:0000259" key="2">
    <source>
        <dbReference type="Pfam" id="PF20712"/>
    </source>
</evidence>
<accession>A0A919UD33</accession>
<name>A0A919UD33_9ACTN</name>
<organism evidence="3 4">
    <name type="scientific">Dactylosporangium siamense</name>
    <dbReference type="NCBI Taxonomy" id="685454"/>
    <lineage>
        <taxon>Bacteria</taxon>
        <taxon>Bacillati</taxon>
        <taxon>Actinomycetota</taxon>
        <taxon>Actinomycetes</taxon>
        <taxon>Micromonosporales</taxon>
        <taxon>Micromonosporaceae</taxon>
        <taxon>Dactylosporangium</taxon>
    </lineage>
</organism>
<feature type="transmembrane region" description="Helical" evidence="1">
    <location>
        <begin position="174"/>
        <end position="195"/>
    </location>
</feature>
<dbReference type="EMBL" id="BONQ01000147">
    <property type="protein sequence ID" value="GIG51027.1"/>
    <property type="molecule type" value="Genomic_DNA"/>
</dbReference>
<sequence>MDDVYVEPWGITKEQLDATLRAHRRRARRLAWYFAVVLMGAAGAFGAAAVFVERPDGSPSTSPMLLLAGFTVLAACITPAVVMATHRAHSARWVQRQGEYEAFTAVVDDQGTGGRTLGQLLLFNFRLMDRFSATALGQARVSFVACLMAAGATLVVLLTGSATVLAAGTTSVQVTSGALTAVGTALSGYLSFTFLKTYEMTSRQMSYYYGQPLVHCYLLHAEWLAERAGGDDATGSVNRELITASLELGRAAQDHLLELQEKVQQRPRTEEPVPVGS</sequence>
<keyword evidence="1" id="KW-1133">Transmembrane helix</keyword>
<feature type="domain" description="Cyanobacterial TRADD-N associated 2 transmembrane" evidence="2">
    <location>
        <begin position="135"/>
        <end position="205"/>
    </location>
</feature>
<dbReference type="RefSeq" id="WP_203852658.1">
    <property type="nucleotide sequence ID" value="NZ_BAAAVW010000005.1"/>
</dbReference>
<protein>
    <recommendedName>
        <fullName evidence="2">Cyanobacterial TRADD-N associated 2 transmembrane domain-containing protein</fullName>
    </recommendedName>
</protein>
<proteinExistence type="predicted"/>
<feature type="transmembrane region" description="Helical" evidence="1">
    <location>
        <begin position="64"/>
        <end position="86"/>
    </location>
</feature>
<keyword evidence="4" id="KW-1185">Reference proteome</keyword>
<feature type="transmembrane region" description="Helical" evidence="1">
    <location>
        <begin position="30"/>
        <end position="52"/>
    </location>
</feature>
<comment type="caution">
    <text evidence="3">The sequence shown here is derived from an EMBL/GenBank/DDBJ whole genome shotgun (WGS) entry which is preliminary data.</text>
</comment>